<keyword evidence="1" id="KW-0732">Signal</keyword>
<feature type="signal peptide" evidence="1">
    <location>
        <begin position="1"/>
        <end position="18"/>
    </location>
</feature>
<accession>A0ABD1Y4U1</accession>
<gene>
    <name evidence="2" type="ORF">R1flu_001810</name>
</gene>
<sequence length="89" mass="9611">MIFIARTLTFLRYWFAFGGSPGGEGWAAPAKEVVLTFLRCWFAFGGSPGEEGWAAPAKEVVQDQGDTGESEVASYPIGLAPVKEIRLIS</sequence>
<protein>
    <recommendedName>
        <fullName evidence="4">Secreted protein</fullName>
    </recommendedName>
</protein>
<dbReference type="EMBL" id="JBHFFA010000006">
    <property type="protein sequence ID" value="KAL2621605.1"/>
    <property type="molecule type" value="Genomic_DNA"/>
</dbReference>
<feature type="chain" id="PRO_5044817386" description="Secreted protein" evidence="1">
    <location>
        <begin position="19"/>
        <end position="89"/>
    </location>
</feature>
<keyword evidence="3" id="KW-1185">Reference proteome</keyword>
<evidence type="ECO:0008006" key="4">
    <source>
        <dbReference type="Google" id="ProtNLM"/>
    </source>
</evidence>
<evidence type="ECO:0000313" key="3">
    <source>
        <dbReference type="Proteomes" id="UP001605036"/>
    </source>
</evidence>
<proteinExistence type="predicted"/>
<comment type="caution">
    <text evidence="2">The sequence shown here is derived from an EMBL/GenBank/DDBJ whole genome shotgun (WGS) entry which is preliminary data.</text>
</comment>
<evidence type="ECO:0000256" key="1">
    <source>
        <dbReference type="SAM" id="SignalP"/>
    </source>
</evidence>
<reference evidence="2 3" key="1">
    <citation type="submission" date="2024-09" db="EMBL/GenBank/DDBJ databases">
        <title>Chromosome-scale assembly of Riccia fluitans.</title>
        <authorList>
            <person name="Paukszto L."/>
            <person name="Sawicki J."/>
            <person name="Karawczyk K."/>
            <person name="Piernik-Szablinska J."/>
            <person name="Szczecinska M."/>
            <person name="Mazdziarz M."/>
        </authorList>
    </citation>
    <scope>NUCLEOTIDE SEQUENCE [LARGE SCALE GENOMIC DNA]</scope>
    <source>
        <strain evidence="2">Rf_01</strain>
        <tissue evidence="2">Aerial parts of the thallus</tissue>
    </source>
</reference>
<evidence type="ECO:0000313" key="2">
    <source>
        <dbReference type="EMBL" id="KAL2621605.1"/>
    </source>
</evidence>
<dbReference type="AlphaFoldDB" id="A0ABD1Y4U1"/>
<organism evidence="2 3">
    <name type="scientific">Riccia fluitans</name>
    <dbReference type="NCBI Taxonomy" id="41844"/>
    <lineage>
        <taxon>Eukaryota</taxon>
        <taxon>Viridiplantae</taxon>
        <taxon>Streptophyta</taxon>
        <taxon>Embryophyta</taxon>
        <taxon>Marchantiophyta</taxon>
        <taxon>Marchantiopsida</taxon>
        <taxon>Marchantiidae</taxon>
        <taxon>Marchantiales</taxon>
        <taxon>Ricciaceae</taxon>
        <taxon>Riccia</taxon>
    </lineage>
</organism>
<dbReference type="Proteomes" id="UP001605036">
    <property type="component" value="Unassembled WGS sequence"/>
</dbReference>
<name>A0ABD1Y4U1_9MARC</name>